<dbReference type="EMBL" id="WNTK01000010">
    <property type="protein sequence ID" value="KAG9476914.1"/>
    <property type="molecule type" value="Genomic_DNA"/>
</dbReference>
<name>A0A8J6K681_ELECQ</name>
<organism evidence="1 2">
    <name type="scientific">Eleutherodactylus coqui</name>
    <name type="common">Puerto Rican coqui</name>
    <dbReference type="NCBI Taxonomy" id="57060"/>
    <lineage>
        <taxon>Eukaryota</taxon>
        <taxon>Metazoa</taxon>
        <taxon>Chordata</taxon>
        <taxon>Craniata</taxon>
        <taxon>Vertebrata</taxon>
        <taxon>Euteleostomi</taxon>
        <taxon>Amphibia</taxon>
        <taxon>Batrachia</taxon>
        <taxon>Anura</taxon>
        <taxon>Neobatrachia</taxon>
        <taxon>Hyloidea</taxon>
        <taxon>Eleutherodactylidae</taxon>
        <taxon>Eleutherodactylinae</taxon>
        <taxon>Eleutherodactylus</taxon>
        <taxon>Eleutherodactylus</taxon>
    </lineage>
</organism>
<comment type="caution">
    <text evidence="1">The sequence shown here is derived from an EMBL/GenBank/DDBJ whole genome shotgun (WGS) entry which is preliminary data.</text>
</comment>
<reference evidence="1" key="1">
    <citation type="thesis" date="2020" institute="ProQuest LLC" country="789 East Eisenhower Parkway, Ann Arbor, MI, USA">
        <title>Comparative Genomics and Chromosome Evolution.</title>
        <authorList>
            <person name="Mudd A.B."/>
        </authorList>
    </citation>
    <scope>NUCLEOTIDE SEQUENCE</scope>
    <source>
        <strain evidence="1">HN-11 Male</strain>
        <tissue evidence="1">Kidney and liver</tissue>
    </source>
</reference>
<sequence length="133" mass="15138">MLSLRSQLLYHSMVPPVFISSPAVMVCRQPTHDCCITTEASHWLWRSHAGSSQLREGPKHTALLIKIGYNLRLDTSGLVLFTLPDHCRPHSCARVLLFYFRLDTLSLVLFTLHGHCRRHSSALCFRFSALTFS</sequence>
<gene>
    <name evidence="1" type="ORF">GDO78_002359</name>
</gene>
<dbReference type="AlphaFoldDB" id="A0A8J6K681"/>
<proteinExistence type="predicted"/>
<evidence type="ECO:0000313" key="2">
    <source>
        <dbReference type="Proteomes" id="UP000770717"/>
    </source>
</evidence>
<protein>
    <submittedName>
        <fullName evidence="1">Uncharacterized protein</fullName>
    </submittedName>
</protein>
<keyword evidence="2" id="KW-1185">Reference proteome</keyword>
<evidence type="ECO:0000313" key="1">
    <source>
        <dbReference type="EMBL" id="KAG9476914.1"/>
    </source>
</evidence>
<accession>A0A8J6K681</accession>
<dbReference type="Proteomes" id="UP000770717">
    <property type="component" value="Unassembled WGS sequence"/>
</dbReference>